<feature type="domain" description="HTH luxR-type" evidence="6">
    <location>
        <begin position="152"/>
        <end position="217"/>
    </location>
</feature>
<keyword evidence="3 8" id="KW-0238">DNA-binding</keyword>
<gene>
    <name evidence="8" type="ORF">EHYA_01138</name>
</gene>
<dbReference type="PANTHER" id="PTHR43214:SF24">
    <property type="entry name" value="TRANSCRIPTIONAL REGULATORY PROTEIN NARL-RELATED"/>
    <property type="match status" value="1"/>
</dbReference>
<dbReference type="SUPFAM" id="SSF52172">
    <property type="entry name" value="CheY-like"/>
    <property type="match status" value="1"/>
</dbReference>
<dbReference type="EMBL" id="BIFH01000014">
    <property type="protein sequence ID" value="GCD93494.1"/>
    <property type="molecule type" value="Genomic_DNA"/>
</dbReference>
<keyword evidence="2" id="KW-0805">Transcription regulation</keyword>
<dbReference type="Gene3D" id="3.40.50.2300">
    <property type="match status" value="1"/>
</dbReference>
<sequence length="220" mass="22996">MTAAAHPAPGEAPIRLLIVDDHPVVRDGLRGIFAGDPGFDVVGEAGDGAAAVDRVRVGGVDVVLMDLRMPRMGGVEAIRTLREVAPDVRVLVLTTYDTDRDVLPAVEAGATGYLLKDAPRDDLVRGVRAAHAGQAVLSPSVAGLVMGRVRAPEPTPAVLSPRESEVLRLVAGGATNREAAAALFVSEATVKTHLLHLYGKLGVRDRAAAVAEAYRRGLLV</sequence>
<reference evidence="8 9" key="1">
    <citation type="submission" date="2018-12" db="EMBL/GenBank/DDBJ databases">
        <title>Draft genome sequence of Embleya hyalina NBRC 13850T.</title>
        <authorList>
            <person name="Komaki H."/>
            <person name="Hosoyama A."/>
            <person name="Kimura A."/>
            <person name="Ichikawa N."/>
            <person name="Tamura T."/>
        </authorList>
    </citation>
    <scope>NUCLEOTIDE SEQUENCE [LARGE SCALE GENOMIC DNA]</scope>
    <source>
        <strain evidence="8 9">NBRC 13850</strain>
    </source>
</reference>
<feature type="modified residue" description="4-aspartylphosphate" evidence="5">
    <location>
        <position position="66"/>
    </location>
</feature>
<evidence type="ECO:0000256" key="4">
    <source>
        <dbReference type="ARBA" id="ARBA00023163"/>
    </source>
</evidence>
<keyword evidence="1 5" id="KW-0597">Phosphoprotein</keyword>
<dbReference type="OrthoDB" id="9808843at2"/>
<dbReference type="SMART" id="SM00448">
    <property type="entry name" value="REC"/>
    <property type="match status" value="1"/>
</dbReference>
<name>A0A401YFV6_9ACTN</name>
<comment type="caution">
    <text evidence="8">The sequence shown here is derived from an EMBL/GenBank/DDBJ whole genome shotgun (WGS) entry which is preliminary data.</text>
</comment>
<evidence type="ECO:0000256" key="3">
    <source>
        <dbReference type="ARBA" id="ARBA00023125"/>
    </source>
</evidence>
<keyword evidence="9" id="KW-1185">Reference proteome</keyword>
<dbReference type="SMART" id="SM00421">
    <property type="entry name" value="HTH_LUXR"/>
    <property type="match status" value="1"/>
</dbReference>
<dbReference type="InterPro" id="IPR001789">
    <property type="entry name" value="Sig_transdc_resp-reg_receiver"/>
</dbReference>
<dbReference type="PRINTS" id="PR00038">
    <property type="entry name" value="HTHLUXR"/>
</dbReference>
<dbReference type="Proteomes" id="UP000286931">
    <property type="component" value="Unassembled WGS sequence"/>
</dbReference>
<dbReference type="PANTHER" id="PTHR43214">
    <property type="entry name" value="TWO-COMPONENT RESPONSE REGULATOR"/>
    <property type="match status" value="1"/>
</dbReference>
<dbReference type="InterPro" id="IPR011006">
    <property type="entry name" value="CheY-like_superfamily"/>
</dbReference>
<dbReference type="Pfam" id="PF00072">
    <property type="entry name" value="Response_reg"/>
    <property type="match status" value="1"/>
</dbReference>
<evidence type="ECO:0000256" key="1">
    <source>
        <dbReference type="ARBA" id="ARBA00022553"/>
    </source>
</evidence>
<evidence type="ECO:0000256" key="5">
    <source>
        <dbReference type="PROSITE-ProRule" id="PRU00169"/>
    </source>
</evidence>
<keyword evidence="4" id="KW-0804">Transcription</keyword>
<dbReference type="AlphaFoldDB" id="A0A401YFV6"/>
<dbReference type="PROSITE" id="PS50043">
    <property type="entry name" value="HTH_LUXR_2"/>
    <property type="match status" value="1"/>
</dbReference>
<dbReference type="PROSITE" id="PS50110">
    <property type="entry name" value="RESPONSE_REGULATORY"/>
    <property type="match status" value="1"/>
</dbReference>
<dbReference type="CDD" id="cd17535">
    <property type="entry name" value="REC_NarL-like"/>
    <property type="match status" value="1"/>
</dbReference>
<dbReference type="InterPro" id="IPR000792">
    <property type="entry name" value="Tscrpt_reg_LuxR_C"/>
</dbReference>
<dbReference type="InterPro" id="IPR039420">
    <property type="entry name" value="WalR-like"/>
</dbReference>
<dbReference type="InterPro" id="IPR016032">
    <property type="entry name" value="Sig_transdc_resp-reg_C-effctor"/>
</dbReference>
<accession>A0A401YFV6</accession>
<dbReference type="SUPFAM" id="SSF46894">
    <property type="entry name" value="C-terminal effector domain of the bipartite response regulators"/>
    <property type="match status" value="1"/>
</dbReference>
<dbReference type="GO" id="GO:0006355">
    <property type="term" value="P:regulation of DNA-templated transcription"/>
    <property type="evidence" value="ECO:0007669"/>
    <property type="project" value="InterPro"/>
</dbReference>
<protein>
    <submittedName>
        <fullName evidence="8">DNA-binding response regulator</fullName>
    </submittedName>
</protein>
<dbReference type="CDD" id="cd06170">
    <property type="entry name" value="LuxR_C_like"/>
    <property type="match status" value="1"/>
</dbReference>
<evidence type="ECO:0000259" key="6">
    <source>
        <dbReference type="PROSITE" id="PS50043"/>
    </source>
</evidence>
<organism evidence="8 9">
    <name type="scientific">Embleya hyalina</name>
    <dbReference type="NCBI Taxonomy" id="516124"/>
    <lineage>
        <taxon>Bacteria</taxon>
        <taxon>Bacillati</taxon>
        <taxon>Actinomycetota</taxon>
        <taxon>Actinomycetes</taxon>
        <taxon>Kitasatosporales</taxon>
        <taxon>Streptomycetaceae</taxon>
        <taxon>Embleya</taxon>
    </lineage>
</organism>
<proteinExistence type="predicted"/>
<evidence type="ECO:0000313" key="8">
    <source>
        <dbReference type="EMBL" id="GCD93494.1"/>
    </source>
</evidence>
<dbReference type="GO" id="GO:0000160">
    <property type="term" value="P:phosphorelay signal transduction system"/>
    <property type="evidence" value="ECO:0007669"/>
    <property type="project" value="InterPro"/>
</dbReference>
<dbReference type="GO" id="GO:0003677">
    <property type="term" value="F:DNA binding"/>
    <property type="evidence" value="ECO:0007669"/>
    <property type="project" value="UniProtKB-KW"/>
</dbReference>
<evidence type="ECO:0000313" key="9">
    <source>
        <dbReference type="Proteomes" id="UP000286931"/>
    </source>
</evidence>
<evidence type="ECO:0000256" key="2">
    <source>
        <dbReference type="ARBA" id="ARBA00023015"/>
    </source>
</evidence>
<dbReference type="Pfam" id="PF00196">
    <property type="entry name" value="GerE"/>
    <property type="match status" value="1"/>
</dbReference>
<feature type="domain" description="Response regulatory" evidence="7">
    <location>
        <begin position="15"/>
        <end position="131"/>
    </location>
</feature>
<dbReference type="InterPro" id="IPR058245">
    <property type="entry name" value="NreC/VraR/RcsB-like_REC"/>
</dbReference>
<dbReference type="RefSeq" id="WP_126635781.1">
    <property type="nucleotide sequence ID" value="NZ_BIFH01000014.1"/>
</dbReference>
<evidence type="ECO:0000259" key="7">
    <source>
        <dbReference type="PROSITE" id="PS50110"/>
    </source>
</evidence>